<gene>
    <name evidence="3" type="primary">Mo02379</name>
    <name evidence="3" type="ORF">E5Q_02379</name>
</gene>
<evidence type="ECO:0000313" key="4">
    <source>
        <dbReference type="Proteomes" id="UP000009131"/>
    </source>
</evidence>
<keyword evidence="2" id="KW-0472">Membrane</keyword>
<comment type="caution">
    <text evidence="3">The sequence shown here is derived from an EMBL/GenBank/DDBJ whole genome shotgun (WGS) entry which is preliminary data.</text>
</comment>
<evidence type="ECO:0000313" key="3">
    <source>
        <dbReference type="EMBL" id="GAA95722.1"/>
    </source>
</evidence>
<organism evidence="3 4">
    <name type="scientific">Mixia osmundae (strain CBS 9802 / IAM 14324 / JCM 22182 / KY 12970)</name>
    <dbReference type="NCBI Taxonomy" id="764103"/>
    <lineage>
        <taxon>Eukaryota</taxon>
        <taxon>Fungi</taxon>
        <taxon>Dikarya</taxon>
        <taxon>Basidiomycota</taxon>
        <taxon>Pucciniomycotina</taxon>
        <taxon>Mixiomycetes</taxon>
        <taxon>Mixiales</taxon>
        <taxon>Mixiaceae</taxon>
        <taxon>Mixia</taxon>
    </lineage>
</organism>
<evidence type="ECO:0000256" key="2">
    <source>
        <dbReference type="SAM" id="Phobius"/>
    </source>
</evidence>
<dbReference type="AlphaFoldDB" id="G7DYR2"/>
<dbReference type="InterPro" id="IPR021709">
    <property type="entry name" value="DUF3292"/>
</dbReference>
<dbReference type="EMBL" id="BABT02000062">
    <property type="protein sequence ID" value="GAA95722.1"/>
    <property type="molecule type" value="Genomic_DNA"/>
</dbReference>
<dbReference type="PANTHER" id="PTHR38694">
    <property type="entry name" value="CONSERVED EXPRESSED PROTEIN"/>
    <property type="match status" value="1"/>
</dbReference>
<keyword evidence="2" id="KW-1133">Transmembrane helix</keyword>
<proteinExistence type="predicted"/>
<dbReference type="PANTHER" id="PTHR38694:SF1">
    <property type="entry name" value="PEROXIN DOMAIN-CONTAINING PROTEIN"/>
    <property type="match status" value="1"/>
</dbReference>
<dbReference type="eggNOG" id="ENOG502QS59">
    <property type="taxonomic scope" value="Eukaryota"/>
</dbReference>
<feature type="transmembrane region" description="Helical" evidence="2">
    <location>
        <begin position="218"/>
        <end position="238"/>
    </location>
</feature>
<dbReference type="STRING" id="764103.G7DYR2"/>
<dbReference type="HOGENOM" id="CLU_025989_0_0_1"/>
<keyword evidence="4" id="KW-1185">Reference proteome</keyword>
<name>G7DYR2_MIXOS</name>
<reference evidence="3 4" key="1">
    <citation type="journal article" date="2011" name="J. Gen. Appl. Microbiol.">
        <title>Draft genome sequencing of the enigmatic basidiomycete Mixia osmundae.</title>
        <authorList>
            <person name="Nishida H."/>
            <person name="Nagatsuka Y."/>
            <person name="Sugiyama J."/>
        </authorList>
    </citation>
    <scope>NUCLEOTIDE SEQUENCE [LARGE SCALE GENOMIC DNA]</scope>
    <source>
        <strain evidence="4">CBS 9802 / IAM 14324 / JCM 22182 / KY 12970</strain>
    </source>
</reference>
<protein>
    <recommendedName>
        <fullName evidence="5">GRAM domain-containing protein</fullName>
    </recommendedName>
</protein>
<sequence>MDRHESGEPGDIKLARAIGVKDVDDVPGESAQLAALAQVADQSHPTAPTAPKQDISQHADSDGLAAPIKTSIEGINAKRASQDHEHVDLAEKRAQEGKDEKDVIAAKTDPVEDLGWEPDVDAPAPLVQGVSNDQLWILLRRFNKQMYHVKALEAPPMQGLDLNIADEEEFSPDKLRATIERLYMTVIVGMTAFAKQIARLRSWQEPRRTTAFAVAYTFAWIFGKLGPLFVCLLLLLIVHPPARVYLFPPAPLALIDASTGKRKQTASGELGSKDSLTGASEEFKGEAVEQEASNFVNSFAAIAVGSAVGKGAASQEDHVAEMDDTSSTSSKSPKAKPDTLPDITDVTAATDAKKIAQGDKVSKKSDKTKEPVQEAMWTKMRPIMHAIGDIADGWERFANALSPTKPFPQHTARLKFAAALLPILVVSFLLTSALAVRMATFGIGFAFFGQPAIDRGVHELNERVPDWPKYLELRHSLLKGVPTNAQLTLTLLRVAERNRAPLPPPPGTAGGVPPPAPVVDEKGAVLDHDSPEGKEKTEQDKKADAKPKKQSKLVSFIKSSTRAGVGAALGADRVKATVGSESSKRRIGVLFSSMDEPVDGPSYYQARLHGKRGHLNVQTTSTPPCIAFYNTFTLGAEAIWTLPIADIQELKKVGGLGWKSKLVVSYALNLDIVDGLAIIDKQGNSKLLTAIKRRDECFNRLLSLANHQWESW</sequence>
<feature type="region of interest" description="Disordered" evidence="1">
    <location>
        <begin position="314"/>
        <end position="343"/>
    </location>
</feature>
<keyword evidence="2" id="KW-0812">Transmembrane</keyword>
<feature type="region of interest" description="Disordered" evidence="1">
    <location>
        <begin position="264"/>
        <end position="283"/>
    </location>
</feature>
<feature type="transmembrane region" description="Helical" evidence="2">
    <location>
        <begin position="419"/>
        <end position="448"/>
    </location>
</feature>
<dbReference type="InParanoid" id="G7DYR2"/>
<accession>G7DYR2</accession>
<dbReference type="Proteomes" id="UP000009131">
    <property type="component" value="Unassembled WGS sequence"/>
</dbReference>
<feature type="region of interest" description="Disordered" evidence="1">
    <location>
        <begin position="498"/>
        <end position="551"/>
    </location>
</feature>
<feature type="compositionally biased region" description="Pro residues" evidence="1">
    <location>
        <begin position="501"/>
        <end position="517"/>
    </location>
</feature>
<dbReference type="Pfam" id="PF11696">
    <property type="entry name" value="DUF3292"/>
    <property type="match status" value="1"/>
</dbReference>
<feature type="compositionally biased region" description="Basic and acidic residues" evidence="1">
    <location>
        <begin position="519"/>
        <end position="547"/>
    </location>
</feature>
<evidence type="ECO:0000256" key="1">
    <source>
        <dbReference type="SAM" id="MobiDB-lite"/>
    </source>
</evidence>
<dbReference type="OrthoDB" id="1708389at2759"/>
<feature type="region of interest" description="Disordered" evidence="1">
    <location>
        <begin position="37"/>
        <end position="100"/>
    </location>
</feature>
<feature type="compositionally biased region" description="Basic and acidic residues" evidence="1">
    <location>
        <begin position="80"/>
        <end position="100"/>
    </location>
</feature>
<reference evidence="3 4" key="2">
    <citation type="journal article" date="2012" name="Open Biol.">
        <title>Characteristics of nucleosomes and linker DNA regions on the genome of the basidiomycete Mixia osmundae revealed by mono- and dinucleosome mapping.</title>
        <authorList>
            <person name="Nishida H."/>
            <person name="Kondo S."/>
            <person name="Matsumoto T."/>
            <person name="Suzuki Y."/>
            <person name="Yoshikawa H."/>
            <person name="Taylor T.D."/>
            <person name="Sugiyama J."/>
        </authorList>
    </citation>
    <scope>NUCLEOTIDE SEQUENCE [LARGE SCALE GENOMIC DNA]</scope>
    <source>
        <strain evidence="4">CBS 9802 / IAM 14324 / JCM 22182 / KY 12970</strain>
    </source>
</reference>
<evidence type="ECO:0008006" key="5">
    <source>
        <dbReference type="Google" id="ProtNLM"/>
    </source>
</evidence>